<dbReference type="PANTHER" id="PTHR43201">
    <property type="entry name" value="ACYL-COA SYNTHETASE"/>
    <property type="match status" value="1"/>
</dbReference>
<dbReference type="Gene3D" id="3.40.50.12780">
    <property type="entry name" value="N-terminal domain of ligase-like"/>
    <property type="match status" value="1"/>
</dbReference>
<dbReference type="GO" id="GO:0006631">
    <property type="term" value="P:fatty acid metabolic process"/>
    <property type="evidence" value="ECO:0007669"/>
    <property type="project" value="TreeGrafter"/>
</dbReference>
<dbReference type="HOGENOM" id="CLU_000022_59_11_1"/>
<comment type="similarity">
    <text evidence="1">Belongs to the ATP-dependent AMP-binding enzyme family.</text>
</comment>
<gene>
    <name evidence="4" type="ORF">MBM_08760</name>
</gene>
<dbReference type="InterPro" id="IPR000873">
    <property type="entry name" value="AMP-dep_synth/lig_dom"/>
</dbReference>
<dbReference type="EMBL" id="JH921452">
    <property type="protein sequence ID" value="EKD12998.1"/>
    <property type="molecule type" value="Genomic_DNA"/>
</dbReference>
<dbReference type="InterPro" id="IPR025110">
    <property type="entry name" value="AMP-bd_C"/>
</dbReference>
<dbReference type="GO" id="GO:0031956">
    <property type="term" value="F:medium-chain fatty acid-CoA ligase activity"/>
    <property type="evidence" value="ECO:0007669"/>
    <property type="project" value="TreeGrafter"/>
</dbReference>
<feature type="domain" description="AMP-dependent synthetase/ligase" evidence="2">
    <location>
        <begin position="67"/>
        <end position="380"/>
    </location>
</feature>
<dbReference type="SUPFAM" id="SSF56801">
    <property type="entry name" value="Acetyl-CoA synthetase-like"/>
    <property type="match status" value="1"/>
</dbReference>
<reference evidence="4 5" key="1">
    <citation type="journal article" date="2012" name="BMC Genomics">
        <title>Sequencing the genome of Marssonina brunnea reveals fungus-poplar co-evolution.</title>
        <authorList>
            <person name="Zhu S."/>
            <person name="Cao Y.-Z."/>
            <person name="Jiang C."/>
            <person name="Tan B.-Y."/>
            <person name="Wang Z."/>
            <person name="Feng S."/>
            <person name="Zhang L."/>
            <person name="Su X.-H."/>
            <person name="Brejova B."/>
            <person name="Vinar T."/>
            <person name="Xu M."/>
            <person name="Wang M.-X."/>
            <person name="Zhang S.-G."/>
            <person name="Huang M.-R."/>
            <person name="Wu R."/>
            <person name="Zhou Y."/>
        </authorList>
    </citation>
    <scope>NUCLEOTIDE SEQUENCE [LARGE SCALE GENOMIC DNA]</scope>
    <source>
        <strain evidence="4 5">MB_m1</strain>
    </source>
</reference>
<dbReference type="eggNOG" id="KOG1176">
    <property type="taxonomic scope" value="Eukaryota"/>
</dbReference>
<dbReference type="GeneID" id="18764695"/>
<feature type="domain" description="AMP-binding enzyme C-terminal" evidence="3">
    <location>
        <begin position="442"/>
        <end position="525"/>
    </location>
</feature>
<dbReference type="RefSeq" id="XP_007296649.1">
    <property type="nucleotide sequence ID" value="XM_007296587.1"/>
</dbReference>
<dbReference type="InParanoid" id="K1WWE4"/>
<evidence type="ECO:0000259" key="3">
    <source>
        <dbReference type="Pfam" id="PF13193"/>
    </source>
</evidence>
<dbReference type="InterPro" id="IPR042099">
    <property type="entry name" value="ANL_N_sf"/>
</dbReference>
<evidence type="ECO:0000259" key="2">
    <source>
        <dbReference type="Pfam" id="PF00501"/>
    </source>
</evidence>
<dbReference type="AlphaFoldDB" id="K1WWE4"/>
<dbReference type="InterPro" id="IPR045851">
    <property type="entry name" value="AMP-bd_C_sf"/>
</dbReference>
<evidence type="ECO:0000313" key="5">
    <source>
        <dbReference type="Proteomes" id="UP000006753"/>
    </source>
</evidence>
<evidence type="ECO:0000256" key="1">
    <source>
        <dbReference type="ARBA" id="ARBA00006432"/>
    </source>
</evidence>
<organism evidence="4 5">
    <name type="scientific">Marssonina brunnea f. sp. multigermtubi (strain MB_m1)</name>
    <name type="common">Marssonina leaf spot fungus</name>
    <dbReference type="NCBI Taxonomy" id="1072389"/>
    <lineage>
        <taxon>Eukaryota</taxon>
        <taxon>Fungi</taxon>
        <taxon>Dikarya</taxon>
        <taxon>Ascomycota</taxon>
        <taxon>Pezizomycotina</taxon>
        <taxon>Leotiomycetes</taxon>
        <taxon>Helotiales</taxon>
        <taxon>Drepanopezizaceae</taxon>
        <taxon>Drepanopeziza</taxon>
    </lineage>
</organism>
<accession>K1WWE4</accession>
<name>K1WWE4_MARBU</name>
<dbReference type="Proteomes" id="UP000006753">
    <property type="component" value="Unassembled WGS sequence"/>
</dbReference>
<dbReference type="OrthoDB" id="6614653at2759"/>
<sequence>MQFSFPPISPFPELIELEHRNPEKLVLWDHSLGITATAGQLLYSIARFRERVQAAILQNDMYQGRAERDDRFIFLMAPPGWEYVVSMLTTFSLGAGISAQSVVIRPEDMKQLMKLADPLALLYAPALSGKIEAIKSVCAEDYSGLNPRLPYVEIQTDYPGGLGSNTYKTEPTTESTGSQTCSLFFTSGTTGKQKGVVHAYKALLASARERIETWTMSENDVILITKPGNWMGGIFGILPSLISGACLETCAGNFNPQWFWERIRQGGVSIFDIAPTGYDRLERYFDEKIAVLPPAEQEPYVQGMAAARVAGVTGSLLTTHTQKKWTEFRNGKPLLNLYGSTEVTLICNMRWDDPNYPDMCSVGPSVPGVEVKLVDGEMRLKAPTMFSRYISDDPTHYERAFDEEGFFKTGDCVEKVGNCYVLHGRANIDVLHFWGFTLHTGEIENALLSLPYIANAIVFPIHDPEYQERAAAVLQLKPAFPRPPPGLETLRRDLAEETGLFQFKQPTAVYWLQDGEAIPHTANGKVSKVEARERFYGGAGADWRWKRGVEVLDLNALEYWRMGGQC</sequence>
<dbReference type="KEGG" id="mbe:MBM_08760"/>
<dbReference type="STRING" id="1072389.K1WWE4"/>
<dbReference type="CDD" id="cd04433">
    <property type="entry name" value="AFD_class_I"/>
    <property type="match status" value="1"/>
</dbReference>
<dbReference type="Pfam" id="PF00501">
    <property type="entry name" value="AMP-binding"/>
    <property type="match status" value="1"/>
</dbReference>
<dbReference type="PANTHER" id="PTHR43201:SF8">
    <property type="entry name" value="ACYL-COA SYNTHETASE FAMILY MEMBER 3"/>
    <property type="match status" value="1"/>
</dbReference>
<proteinExistence type="inferred from homology"/>
<keyword evidence="5" id="KW-1185">Reference proteome</keyword>
<evidence type="ECO:0000313" key="4">
    <source>
        <dbReference type="EMBL" id="EKD12998.1"/>
    </source>
</evidence>
<dbReference type="Gene3D" id="3.30.300.30">
    <property type="match status" value="1"/>
</dbReference>
<keyword evidence="4" id="KW-0436">Ligase</keyword>
<protein>
    <submittedName>
        <fullName evidence="4">AMP dependent CoA ligase</fullName>
    </submittedName>
</protein>
<dbReference type="Pfam" id="PF13193">
    <property type="entry name" value="AMP-binding_C"/>
    <property type="match status" value="1"/>
</dbReference>